<feature type="repeat" description="WD" evidence="3">
    <location>
        <begin position="919"/>
        <end position="960"/>
    </location>
</feature>
<dbReference type="AlphaFoldDB" id="A0A2T1LTW3"/>
<feature type="repeat" description="WD" evidence="3">
    <location>
        <begin position="1004"/>
        <end position="1036"/>
    </location>
</feature>
<keyword evidence="2" id="KW-0677">Repeat</keyword>
<feature type="repeat" description="WD" evidence="3">
    <location>
        <begin position="550"/>
        <end position="581"/>
    </location>
</feature>
<evidence type="ECO:0000313" key="5">
    <source>
        <dbReference type="Proteomes" id="UP000239001"/>
    </source>
</evidence>
<evidence type="ECO:0000256" key="2">
    <source>
        <dbReference type="ARBA" id="ARBA00022737"/>
    </source>
</evidence>
<keyword evidence="5" id="KW-1185">Reference proteome</keyword>
<organism evidence="4 5">
    <name type="scientific">Aphanothece hegewaldii CCALA 016</name>
    <dbReference type="NCBI Taxonomy" id="2107694"/>
    <lineage>
        <taxon>Bacteria</taxon>
        <taxon>Bacillati</taxon>
        <taxon>Cyanobacteriota</taxon>
        <taxon>Cyanophyceae</taxon>
        <taxon>Oscillatoriophycideae</taxon>
        <taxon>Chroococcales</taxon>
        <taxon>Aphanothecaceae</taxon>
        <taxon>Aphanothece</taxon>
    </lineage>
</organism>
<proteinExistence type="predicted"/>
<dbReference type="EMBL" id="PXOH01000027">
    <property type="protein sequence ID" value="PSF34257.1"/>
    <property type="molecule type" value="Genomic_DNA"/>
</dbReference>
<feature type="repeat" description="WD" evidence="3">
    <location>
        <begin position="632"/>
        <end position="666"/>
    </location>
</feature>
<feature type="repeat" description="WD" evidence="3">
    <location>
        <begin position="591"/>
        <end position="632"/>
    </location>
</feature>
<evidence type="ECO:0000313" key="4">
    <source>
        <dbReference type="EMBL" id="PSF34257.1"/>
    </source>
</evidence>
<reference evidence="4 5" key="2">
    <citation type="submission" date="2018-03" db="EMBL/GenBank/DDBJ databases">
        <authorList>
            <person name="Keele B.F."/>
        </authorList>
    </citation>
    <scope>NUCLEOTIDE SEQUENCE [LARGE SCALE GENOMIC DNA]</scope>
    <source>
        <strain evidence="4 5">CCALA 016</strain>
    </source>
</reference>
<feature type="repeat" description="WD" evidence="3">
    <location>
        <begin position="714"/>
        <end position="748"/>
    </location>
</feature>
<sequence>MTYEYRIGGSLAYNHPTYVERKADKDLLESLKAGEYCYIFNCRQMGKSSLRVRTIHQLQKEDFICTSIDITSLGSEVNLQKWYNGLIIQLFLGFNLGKKFNLKAWLKEREDIPPVQKLKDFLEQIIFVEFPQQKIIICFDEIDKLISLDFSSDDFFSFIRFCYNQRAENKNYEQLTFALFGVTTPSDLIREKTQTSFNIGQAIELTGFTLAEAKPLEEGLIEKVENPYLALKEIIYWTGGQPFLTQKMCQYVKKYSDFIYLENQSEIITEIVNTSLIENWESQDEPVHFKTIKDRLLRNEQKAGRLLGLYQQILKQGWIEVDDSPEQTELKLSGLVVVKNNKLVVYNPIYQAIFNQEWLMKQLEKLRPYSEAINAWELSNYEDESRLLRGQSLKDALVWTVGKSLSNLDYQFLNASQKLEQKDIEVNLDTERKANQILTNANQKAKQMIRVGSVILGISLISAIGSAIATFQALEKQQEAQLGTQLQQTSETALRQFQFQQLEALISSMQAGQQLKSIVKDQRILAQYPTTSPMISLQQILRQIQEKNQLESHQQAVTSVAFSPNNNYLATASRDNTVKLWTRQGQELRTLKGHQGAIYGVAFSPDSKTIATASQDRTIKLWNLQGKELVTLQGHQGSVYSVSFSPDGQFIASTSRDETARLWNLKGQQLKVFRGHQKSVDDVSFSPDGKKIATVSRDGSLIIWNLEGEKLLTIQQKSLPFYSVSFSPDEKYIAAATSDGITKMWNLQGTLVLTLKGHQENVNSVNFSPDGKSLVTASSDGTAKIWTLQGQEITTLKGHQEPVYEAVFSPDSQYLVTASSDGTARVWKIHSPFSTEKNVSEIGITSVGFSTDGKEIVKASKDGSIYLENVQSKQISKFPSDLEWIYDINFSPNNQKIAAASRNGIAKIWDIKGNVLAEIEIDSTPVYSVSFNPNQSEIAIGLGDGRVEIWKIQNQKPQLKKSIQVDINPISSIAFSSDGNQLASASREGIIKLLNSEKQLNINISSNQTRIEQIIFSPDGQRIATASQDGTIKLWNGQGQLITTLRGDLFPVNSLVFSNDGKLLATASSDGTARIWDEKGQLRSEYKGEQNSLLGIYFTSNNQEIITVTQNGKIQKWQVENELSRLNYLLNQGCQWLEDYLNTHPQEREKLKVCQPNS</sequence>
<comment type="caution">
    <text evidence="4">The sequence shown here is derived from an EMBL/GenBank/DDBJ whole genome shotgun (WGS) entry which is preliminary data.</text>
</comment>
<evidence type="ECO:0000256" key="1">
    <source>
        <dbReference type="ARBA" id="ARBA00022574"/>
    </source>
</evidence>
<dbReference type="PANTHER" id="PTHR19879:SF9">
    <property type="entry name" value="TRANSCRIPTION INITIATION FACTOR TFIID SUBUNIT 5"/>
    <property type="match status" value="1"/>
</dbReference>
<reference evidence="4 5" key="1">
    <citation type="submission" date="2018-03" db="EMBL/GenBank/DDBJ databases">
        <title>The ancient ancestry and fast evolution of plastids.</title>
        <authorList>
            <person name="Moore K.R."/>
            <person name="Magnabosco C."/>
            <person name="Momper L."/>
            <person name="Gold D.A."/>
            <person name="Bosak T."/>
            <person name="Fournier G.P."/>
        </authorList>
    </citation>
    <scope>NUCLEOTIDE SEQUENCE [LARGE SCALE GENOMIC DNA]</scope>
    <source>
        <strain evidence="4 5">CCALA 016</strain>
    </source>
</reference>
<dbReference type="PROSITE" id="PS50294">
    <property type="entry name" value="WD_REPEATS_REGION"/>
    <property type="match status" value="11"/>
</dbReference>
<dbReference type="InterPro" id="IPR020472">
    <property type="entry name" value="WD40_PAC1"/>
</dbReference>
<feature type="repeat" description="WD" evidence="3">
    <location>
        <begin position="796"/>
        <end position="831"/>
    </location>
</feature>
<dbReference type="InterPro" id="IPR019775">
    <property type="entry name" value="WD40_repeat_CS"/>
</dbReference>
<dbReference type="SMART" id="SM00320">
    <property type="entry name" value="WD40"/>
    <property type="match status" value="14"/>
</dbReference>
<dbReference type="Gene3D" id="2.130.10.10">
    <property type="entry name" value="YVTN repeat-like/Quinoprotein amine dehydrogenase"/>
    <property type="match status" value="4"/>
</dbReference>
<evidence type="ECO:0000256" key="3">
    <source>
        <dbReference type="PROSITE-ProRule" id="PRU00221"/>
    </source>
</evidence>
<dbReference type="PRINTS" id="PR00320">
    <property type="entry name" value="GPROTEINBRPT"/>
</dbReference>
<name>A0A2T1LTW3_9CHRO</name>
<dbReference type="PROSITE" id="PS50082">
    <property type="entry name" value="WD_REPEATS_2"/>
    <property type="match status" value="11"/>
</dbReference>
<dbReference type="OrthoDB" id="434800at2"/>
<dbReference type="PROSITE" id="PS00678">
    <property type="entry name" value="WD_REPEATS_1"/>
    <property type="match status" value="5"/>
</dbReference>
<dbReference type="InterPro" id="IPR036322">
    <property type="entry name" value="WD40_repeat_dom_sf"/>
</dbReference>
<dbReference type="InterPro" id="IPR001680">
    <property type="entry name" value="WD40_rpt"/>
</dbReference>
<dbReference type="Pfam" id="PF14516">
    <property type="entry name" value="AAA_35"/>
    <property type="match status" value="1"/>
</dbReference>
<dbReference type="Proteomes" id="UP000239001">
    <property type="component" value="Unassembled WGS sequence"/>
</dbReference>
<accession>A0A2T1LTW3</accession>
<dbReference type="SUPFAM" id="SSF52540">
    <property type="entry name" value="P-loop containing nucleoside triphosphate hydrolases"/>
    <property type="match status" value="1"/>
</dbReference>
<dbReference type="PANTHER" id="PTHR19879">
    <property type="entry name" value="TRANSCRIPTION INITIATION FACTOR TFIID"/>
    <property type="match status" value="1"/>
</dbReference>
<dbReference type="SUPFAM" id="SSF50978">
    <property type="entry name" value="WD40 repeat-like"/>
    <property type="match status" value="2"/>
</dbReference>
<dbReference type="RefSeq" id="WP_106458539.1">
    <property type="nucleotide sequence ID" value="NZ_PXOH01000027.1"/>
</dbReference>
<dbReference type="Pfam" id="PF00400">
    <property type="entry name" value="WD40"/>
    <property type="match status" value="12"/>
</dbReference>
<protein>
    <submittedName>
        <fullName evidence="4">Uncharacterized protein</fullName>
    </submittedName>
</protein>
<feature type="repeat" description="WD" evidence="3">
    <location>
        <begin position="755"/>
        <end position="796"/>
    </location>
</feature>
<keyword evidence="1 3" id="KW-0853">WD repeat</keyword>
<gene>
    <name evidence="4" type="ORF">C7H19_19195</name>
</gene>
<dbReference type="CDD" id="cd00200">
    <property type="entry name" value="WD40"/>
    <property type="match status" value="2"/>
</dbReference>
<dbReference type="InterPro" id="IPR015943">
    <property type="entry name" value="WD40/YVTN_repeat-like_dom_sf"/>
</dbReference>
<dbReference type="Gene3D" id="3.40.50.300">
    <property type="entry name" value="P-loop containing nucleotide triphosphate hydrolases"/>
    <property type="match status" value="1"/>
</dbReference>
<dbReference type="InterPro" id="IPR027417">
    <property type="entry name" value="P-loop_NTPase"/>
</dbReference>
<feature type="repeat" description="WD" evidence="3">
    <location>
        <begin position="673"/>
        <end position="714"/>
    </location>
</feature>
<feature type="repeat" description="WD" evidence="3">
    <location>
        <begin position="878"/>
        <end position="912"/>
    </location>
</feature>
<feature type="repeat" description="WD" evidence="3">
    <location>
        <begin position="1045"/>
        <end position="1077"/>
    </location>
</feature>